<dbReference type="InterPro" id="IPR010839">
    <property type="entry name" value="AtuA_N"/>
</dbReference>
<dbReference type="Proteomes" id="UP000002875">
    <property type="component" value="Chromosome"/>
</dbReference>
<keyword evidence="3" id="KW-1185">Reference proteome</keyword>
<accession>A0ABM5N4E0</accession>
<evidence type="ECO:0000313" key="2">
    <source>
        <dbReference type="EMBL" id="AFK04296.1"/>
    </source>
</evidence>
<dbReference type="PANTHER" id="PTHR47472">
    <property type="entry name" value="PROPIONYL-COA CARBOXYLASE"/>
    <property type="match status" value="1"/>
</dbReference>
<gene>
    <name evidence="2" type="ordered locus">Emtol_3163</name>
</gene>
<protein>
    <recommendedName>
        <fullName evidence="1">Acyclic terpene utilisation N-terminal domain-containing protein</fullName>
    </recommendedName>
</protein>
<evidence type="ECO:0000259" key="1">
    <source>
        <dbReference type="Pfam" id="PF07287"/>
    </source>
</evidence>
<sequence length="461" mass="50196">MKNKIRIGCGAGFSGDRIEPAIVLAEKGELDFLVLECLAERTIALANKRKIADPTKGYDPLLERRIETLLPHLVKNNIRLITNMGAANPIEGAKKIVEIAKKQGVSIKVAAVSVDDLGNELKVMSDEFEKFGNEDFTLELIKKQSSVITHHSSLISANAYLGVEGILEALQAEAQIIITGRVADPSLFLAPMIHEFGWSTEDYDLLGKGTVIGHLMECAGHITGGYYADPIKKPVENMENLGHPFADIFTDGTAIISKVEGTGGAINLQTAKEQLLYEVINPYEYFTPDVIADFTSVKLEEIAKNQVKVSGGSGKEKPPTYKVSVGYKAFWQGEGEISYAGPSAFERAQLAGEIIEKRLKPYFEELKIDYIGINSTFGNRGFDFAQPPISEAQMSEVRLRVAAKAQTQAEASLIGEEVEALYTNGPAGGGGVRKYTNEVIGIVSVLVDRKKVLPQISIFES</sequence>
<organism evidence="2 3">
    <name type="scientific">Emticicia oligotrophica (strain DSM 17448 / CIP 109782 / MTCC 6937 / GPTSA100-15)</name>
    <dbReference type="NCBI Taxonomy" id="929562"/>
    <lineage>
        <taxon>Bacteria</taxon>
        <taxon>Pseudomonadati</taxon>
        <taxon>Bacteroidota</taxon>
        <taxon>Cytophagia</taxon>
        <taxon>Cytophagales</taxon>
        <taxon>Leadbetterellaceae</taxon>
        <taxon>Emticicia</taxon>
    </lineage>
</organism>
<dbReference type="Pfam" id="PF07287">
    <property type="entry name" value="AtuA"/>
    <property type="match status" value="1"/>
</dbReference>
<evidence type="ECO:0000313" key="3">
    <source>
        <dbReference type="Proteomes" id="UP000002875"/>
    </source>
</evidence>
<name>A0ABM5N4E0_EMTOG</name>
<feature type="domain" description="Acyclic terpene utilisation N-terminal" evidence="1">
    <location>
        <begin position="5"/>
        <end position="456"/>
    </location>
</feature>
<proteinExistence type="predicted"/>
<reference evidence="2 3" key="1">
    <citation type="submission" date="2011-07" db="EMBL/GenBank/DDBJ databases">
        <title>The complete genome of chromosome of Emticicia oligotrophica DSM 17448.</title>
        <authorList>
            <consortium name="US DOE Joint Genome Institute (JGI-PGF)"/>
            <person name="Lucas S."/>
            <person name="Han J."/>
            <person name="Lapidus A."/>
            <person name="Bruce D."/>
            <person name="Goodwin L."/>
            <person name="Pitluck S."/>
            <person name="Peters L."/>
            <person name="Kyrpides N."/>
            <person name="Mavromatis K."/>
            <person name="Ivanova N."/>
            <person name="Ovchinnikova G."/>
            <person name="Teshima H."/>
            <person name="Detter J.C."/>
            <person name="Tapia R."/>
            <person name="Han C."/>
            <person name="Land M."/>
            <person name="Hauser L."/>
            <person name="Markowitz V."/>
            <person name="Cheng J.-F."/>
            <person name="Hugenholtz P."/>
            <person name="Woyke T."/>
            <person name="Wu D."/>
            <person name="Tindall B."/>
            <person name="Pomrenke H."/>
            <person name="Brambilla E."/>
            <person name="Klenk H.-P."/>
            <person name="Eisen J.A."/>
        </authorList>
    </citation>
    <scope>NUCLEOTIDE SEQUENCE [LARGE SCALE GENOMIC DNA]</scope>
    <source>
        <strain evidence="2 3">DSM 17448</strain>
    </source>
</reference>
<dbReference type="PANTHER" id="PTHR47472:SF1">
    <property type="entry name" value="DUF1446-DOMAIN-CONTAINING PROTEIN"/>
    <property type="match status" value="1"/>
</dbReference>
<dbReference type="EMBL" id="CP002961">
    <property type="protein sequence ID" value="AFK04296.1"/>
    <property type="molecule type" value="Genomic_DNA"/>
</dbReference>
<dbReference type="RefSeq" id="WP_015029990.1">
    <property type="nucleotide sequence ID" value="NC_018748.1"/>
</dbReference>